<keyword evidence="2" id="KW-0012">Acyltransferase</keyword>
<dbReference type="InterPro" id="IPR001451">
    <property type="entry name" value="Hexapep"/>
</dbReference>
<evidence type="ECO:0000256" key="1">
    <source>
        <dbReference type="ARBA" id="ARBA00007274"/>
    </source>
</evidence>
<dbReference type="Proteomes" id="UP000689967">
    <property type="component" value="Unassembled WGS sequence"/>
</dbReference>
<comment type="caution">
    <text evidence="3">The sequence shown here is derived from an EMBL/GenBank/DDBJ whole genome shotgun (WGS) entry which is preliminary data.</text>
</comment>
<evidence type="ECO:0000313" key="3">
    <source>
        <dbReference type="EMBL" id="MBU8546468.1"/>
    </source>
</evidence>
<accession>A0ABS6HCR7</accession>
<proteinExistence type="inferred from homology"/>
<dbReference type="InterPro" id="IPR050179">
    <property type="entry name" value="Trans_hexapeptide_repeat"/>
</dbReference>
<dbReference type="NCBIfam" id="TIGR03308">
    <property type="entry name" value="phn_thr-fam"/>
    <property type="match status" value="1"/>
</dbReference>
<evidence type="ECO:0000256" key="2">
    <source>
        <dbReference type="ARBA" id="ARBA00023315"/>
    </source>
</evidence>
<keyword evidence="2" id="KW-0808">Transferase</keyword>
<protein>
    <submittedName>
        <fullName evidence="3">Chloramphenicol acetyltransferase</fullName>
    </submittedName>
</protein>
<keyword evidence="4" id="KW-1185">Reference proteome</keyword>
<dbReference type="InterPro" id="IPR018357">
    <property type="entry name" value="Hexapep_transf_CS"/>
</dbReference>
<dbReference type="EMBL" id="JAERQM010000008">
    <property type="protein sequence ID" value="MBU8546468.1"/>
    <property type="molecule type" value="Genomic_DNA"/>
</dbReference>
<gene>
    <name evidence="3" type="ORF">JJQ90_22295</name>
</gene>
<dbReference type="Pfam" id="PF00132">
    <property type="entry name" value="Hexapep"/>
    <property type="match status" value="1"/>
</dbReference>
<dbReference type="CDD" id="cd03349">
    <property type="entry name" value="LbH_XAT"/>
    <property type="match status" value="1"/>
</dbReference>
<comment type="similarity">
    <text evidence="1">Belongs to the transferase hexapeptide repeat family.</text>
</comment>
<organism evidence="3 4">
    <name type="scientific">Falsiroseomonas oleicola</name>
    <dbReference type="NCBI Taxonomy" id="2801474"/>
    <lineage>
        <taxon>Bacteria</taxon>
        <taxon>Pseudomonadati</taxon>
        <taxon>Pseudomonadota</taxon>
        <taxon>Alphaproteobacteria</taxon>
        <taxon>Acetobacterales</taxon>
        <taxon>Roseomonadaceae</taxon>
        <taxon>Falsiroseomonas</taxon>
    </lineage>
</organism>
<dbReference type="PROSITE" id="PS00101">
    <property type="entry name" value="HEXAPEP_TRANSFERASES"/>
    <property type="match status" value="1"/>
</dbReference>
<sequence>MKDTTPYRDPATAKKTLGLEPCIDPTAQVRDSQFGIYTEVGARTTVAETSFGDYSYVVQDSQIIYTTVGKFCSIASHTRINPGNHPLQRVALSHVTYRASAYGLGEDEAGFFDWRREHHVTLGHDVWIGHGVVVLPGVTIGTGAAIGAGAVVTKDIPPFAIAVGNPARILRFRFPQAVQDSLRRIAWWDWSRDKLAAGLDDIRRLSAEQFCERHDPAFCHKD</sequence>
<dbReference type="RefSeq" id="WP_216878494.1">
    <property type="nucleotide sequence ID" value="NZ_JAERQM010000008.1"/>
</dbReference>
<dbReference type="InterPro" id="IPR017694">
    <property type="entry name" value="Phosphonate_tfrase_rpt"/>
</dbReference>
<reference evidence="3 4" key="1">
    <citation type="submission" date="2021-01" db="EMBL/GenBank/DDBJ databases">
        <title>Roseomonas sp. nov, a bacterium isolated from an oil production mixture in Yumen Oilfield.</title>
        <authorList>
            <person name="Wu D."/>
        </authorList>
    </citation>
    <scope>NUCLEOTIDE SEQUENCE [LARGE SCALE GENOMIC DNA]</scope>
    <source>
        <strain evidence="3 4">ROY-5-3</strain>
    </source>
</reference>
<name>A0ABS6HCR7_9PROT</name>
<evidence type="ECO:0000313" key="4">
    <source>
        <dbReference type="Proteomes" id="UP000689967"/>
    </source>
</evidence>
<dbReference type="PANTHER" id="PTHR43300">
    <property type="entry name" value="ACETYLTRANSFERASE"/>
    <property type="match status" value="1"/>
</dbReference>
<dbReference type="PANTHER" id="PTHR43300:SF11">
    <property type="entry name" value="ACETYLTRANSFERASE RV3034C-RELATED"/>
    <property type="match status" value="1"/>
</dbReference>